<evidence type="ECO:0000256" key="1">
    <source>
        <dbReference type="SAM" id="MobiDB-lite"/>
    </source>
</evidence>
<comment type="caution">
    <text evidence="2">The sequence shown here is derived from an EMBL/GenBank/DDBJ whole genome shotgun (WGS) entry which is preliminary data.</text>
</comment>
<name>A0A367ZVN9_9BACT</name>
<dbReference type="EMBL" id="QOQW01000002">
    <property type="protein sequence ID" value="RCK81422.1"/>
    <property type="molecule type" value="Genomic_DNA"/>
</dbReference>
<organism evidence="2 3">
    <name type="scientific">Candidatus Ozemobacter sibiricus</name>
    <dbReference type="NCBI Taxonomy" id="2268124"/>
    <lineage>
        <taxon>Bacteria</taxon>
        <taxon>Candidatus Ozemobacteria</taxon>
        <taxon>Candidatus Ozemobacterales</taxon>
        <taxon>Candidatus Ozemobacteraceae</taxon>
        <taxon>Candidatus Ozemobacter</taxon>
    </lineage>
</organism>
<evidence type="ECO:0000313" key="2">
    <source>
        <dbReference type="EMBL" id="RCK81422.1"/>
    </source>
</evidence>
<evidence type="ECO:0000313" key="3">
    <source>
        <dbReference type="Proteomes" id="UP000252355"/>
    </source>
</evidence>
<dbReference type="AlphaFoldDB" id="A0A367ZVN9"/>
<reference evidence="2 3" key="1">
    <citation type="submission" date="2018-05" db="EMBL/GenBank/DDBJ databases">
        <title>A metagenomic window into the 2 km-deep terrestrial subsurface aquifer revealed taxonomically and functionally diverse microbial community comprising novel uncultured bacterial lineages.</title>
        <authorList>
            <person name="Kadnikov V.V."/>
            <person name="Mardanov A.V."/>
            <person name="Beletsky A.V."/>
            <person name="Banks D."/>
            <person name="Pimenov N.V."/>
            <person name="Frank Y.A."/>
            <person name="Karnachuk O.V."/>
            <person name="Ravin N.V."/>
        </authorList>
    </citation>
    <scope>NUCLEOTIDE SEQUENCE [LARGE SCALE GENOMIC DNA]</scope>
    <source>
        <strain evidence="2">BY5</strain>
    </source>
</reference>
<accession>A0A367ZVN9</accession>
<dbReference type="Proteomes" id="UP000252355">
    <property type="component" value="Unassembled WGS sequence"/>
</dbReference>
<sequence length="147" mass="15141">MVLFLALWVVSSAEGAAAGRDGFDKVRLAPNVEFLDGTAIDLLVGLRPLTAPATDRAAAGPEPGKDSATGKALSDLLVDAESDFDLEKISWTDAEEESSGAAATPPDDLGTLEDILDLENLEQAPGGLLPESREAVPLALDGVAGSR</sequence>
<feature type="region of interest" description="Disordered" evidence="1">
    <location>
        <begin position="91"/>
        <end position="111"/>
    </location>
</feature>
<gene>
    <name evidence="2" type="ORF">OZSIB_2291</name>
</gene>
<protein>
    <submittedName>
        <fullName evidence="2">Uncharacterized protein</fullName>
    </submittedName>
</protein>
<proteinExistence type="predicted"/>